<dbReference type="Proteomes" id="UP000815846">
    <property type="component" value="Unassembled WGS sequence"/>
</dbReference>
<reference evidence="2 3" key="1">
    <citation type="submission" date="2019-08" db="EMBL/GenBank/DDBJ databases">
        <title>Microbe sample from Colwellia echini.</title>
        <authorList>
            <person name="Christiansen L."/>
            <person name="Pathiraja D."/>
            <person name="Schultz-Johansen M."/>
            <person name="Choi I.-G."/>
            <person name="Stougaard P."/>
        </authorList>
    </citation>
    <scope>NUCLEOTIDE SEQUENCE [LARGE SCALE GENOMIC DNA]</scope>
    <source>
        <strain evidence="2 3">A3</strain>
    </source>
</reference>
<name>A0ABY3MSZ4_9GAMM</name>
<keyword evidence="1" id="KW-0472">Membrane</keyword>
<organism evidence="2 3">
    <name type="scientific">Colwellia echini</name>
    <dbReference type="NCBI Taxonomy" id="1982103"/>
    <lineage>
        <taxon>Bacteria</taxon>
        <taxon>Pseudomonadati</taxon>
        <taxon>Pseudomonadota</taxon>
        <taxon>Gammaproteobacteria</taxon>
        <taxon>Alteromonadales</taxon>
        <taxon>Colwelliaceae</taxon>
        <taxon>Colwellia</taxon>
    </lineage>
</organism>
<keyword evidence="1" id="KW-0812">Transmembrane</keyword>
<evidence type="ECO:0000313" key="3">
    <source>
        <dbReference type="Proteomes" id="UP000815846"/>
    </source>
</evidence>
<evidence type="ECO:0000256" key="1">
    <source>
        <dbReference type="SAM" id="Phobius"/>
    </source>
</evidence>
<keyword evidence="1" id="KW-1133">Transmembrane helix</keyword>
<gene>
    <name evidence="2" type="ORF">CWS31_016365</name>
</gene>
<dbReference type="Pfam" id="PF14316">
    <property type="entry name" value="DUF4381"/>
    <property type="match status" value="1"/>
</dbReference>
<dbReference type="EMBL" id="PJAI02000031">
    <property type="protein sequence ID" value="TYK64309.1"/>
    <property type="molecule type" value="Genomic_DNA"/>
</dbReference>
<sequence length="213" mass="23796">MSPGQMQGQPSGQSIQLHDIHLPEQVSDLPIAPGWWILLTLIVIALFSLIKKYKQRKVLLAHQKQALAVLTNNPALSAKQSICLVKWAAMQYFSRQQLAKLYGDSLQQFLAQQLPEKHQAKFIELSNAGFQGQYQAETNVLSVDDSTNESTKQSTTQTVTEAATETVNSVDSDCHQAATLWLNYALPVKKTKHTATREVNKVTMKKIEQEHNA</sequence>
<feature type="transmembrane region" description="Helical" evidence="1">
    <location>
        <begin position="31"/>
        <end position="50"/>
    </location>
</feature>
<keyword evidence="3" id="KW-1185">Reference proteome</keyword>
<comment type="caution">
    <text evidence="2">The sequence shown here is derived from an EMBL/GenBank/DDBJ whole genome shotgun (WGS) entry which is preliminary data.</text>
</comment>
<accession>A0ABY3MSZ4</accession>
<dbReference type="InterPro" id="IPR025489">
    <property type="entry name" value="DUF4381"/>
</dbReference>
<proteinExistence type="predicted"/>
<protein>
    <submittedName>
        <fullName evidence="2">DUF4381 domain-containing protein</fullName>
    </submittedName>
</protein>
<evidence type="ECO:0000313" key="2">
    <source>
        <dbReference type="EMBL" id="TYK64309.1"/>
    </source>
</evidence>